<dbReference type="AlphaFoldDB" id="A0A914D124"/>
<feature type="region of interest" description="Disordered" evidence="1">
    <location>
        <begin position="1"/>
        <end position="44"/>
    </location>
</feature>
<name>A0A914D124_9BILA</name>
<dbReference type="Proteomes" id="UP000887540">
    <property type="component" value="Unplaced"/>
</dbReference>
<evidence type="ECO:0000313" key="2">
    <source>
        <dbReference type="Proteomes" id="UP000887540"/>
    </source>
</evidence>
<evidence type="ECO:0000256" key="1">
    <source>
        <dbReference type="SAM" id="MobiDB-lite"/>
    </source>
</evidence>
<evidence type="ECO:0000313" key="3">
    <source>
        <dbReference type="WBParaSite" id="ACRNAN_scaffold16721.g24303.t1"/>
    </source>
</evidence>
<feature type="compositionally biased region" description="Basic and acidic residues" evidence="1">
    <location>
        <begin position="18"/>
        <end position="44"/>
    </location>
</feature>
<protein>
    <submittedName>
        <fullName evidence="3">Uncharacterized protein</fullName>
    </submittedName>
</protein>
<accession>A0A914D124</accession>
<organism evidence="2 3">
    <name type="scientific">Acrobeloides nanus</name>
    <dbReference type="NCBI Taxonomy" id="290746"/>
    <lineage>
        <taxon>Eukaryota</taxon>
        <taxon>Metazoa</taxon>
        <taxon>Ecdysozoa</taxon>
        <taxon>Nematoda</taxon>
        <taxon>Chromadorea</taxon>
        <taxon>Rhabditida</taxon>
        <taxon>Tylenchina</taxon>
        <taxon>Cephalobomorpha</taxon>
        <taxon>Cephaloboidea</taxon>
        <taxon>Cephalobidae</taxon>
        <taxon>Acrobeloides</taxon>
    </lineage>
</organism>
<keyword evidence="2" id="KW-1185">Reference proteome</keyword>
<sequence length="90" mass="10161">MSSSEKKAPTTESGDASQAREEKSKPALEAQKFEKVQEAEEEEKVLSEIETAIKKEEIDETEAVTELKEQEREEEYPLVVDTTPITEEGM</sequence>
<reference evidence="3" key="1">
    <citation type="submission" date="2022-11" db="UniProtKB">
        <authorList>
            <consortium name="WormBaseParasite"/>
        </authorList>
    </citation>
    <scope>IDENTIFICATION</scope>
</reference>
<proteinExistence type="predicted"/>
<feature type="region of interest" description="Disordered" evidence="1">
    <location>
        <begin position="60"/>
        <end position="90"/>
    </location>
</feature>
<dbReference type="WBParaSite" id="ACRNAN_scaffold16721.g24303.t1">
    <property type="protein sequence ID" value="ACRNAN_scaffold16721.g24303.t1"/>
    <property type="gene ID" value="ACRNAN_scaffold16721.g24303"/>
</dbReference>